<keyword evidence="4" id="KW-1185">Reference proteome</keyword>
<accession>A0AAD9AZH6</accession>
<protein>
    <submittedName>
        <fullName evidence="3">PPE family protein PPE16</fullName>
    </submittedName>
</protein>
<dbReference type="SUPFAM" id="SSF53098">
    <property type="entry name" value="Ribonuclease H-like"/>
    <property type="match status" value="1"/>
</dbReference>
<feature type="transmembrane region" description="Helical" evidence="1">
    <location>
        <begin position="55"/>
        <end position="76"/>
    </location>
</feature>
<evidence type="ECO:0000256" key="1">
    <source>
        <dbReference type="SAM" id="Phobius"/>
    </source>
</evidence>
<dbReference type="Gene3D" id="3.30.420.10">
    <property type="entry name" value="Ribonuclease H-like superfamily/Ribonuclease H"/>
    <property type="match status" value="1"/>
</dbReference>
<name>A0AAD9AZH6_DISEL</name>
<gene>
    <name evidence="3" type="ORF">KUDE01_006786</name>
</gene>
<dbReference type="InterPro" id="IPR001584">
    <property type="entry name" value="Integrase_cat-core"/>
</dbReference>
<dbReference type="PROSITE" id="PS50994">
    <property type="entry name" value="INTEGRASE"/>
    <property type="match status" value="1"/>
</dbReference>
<evidence type="ECO:0000259" key="2">
    <source>
        <dbReference type="PROSITE" id="PS50994"/>
    </source>
</evidence>
<keyword evidence="1" id="KW-0812">Transmembrane</keyword>
<comment type="caution">
    <text evidence="3">The sequence shown here is derived from an EMBL/GenBank/DDBJ whole genome shotgun (WGS) entry which is preliminary data.</text>
</comment>
<dbReference type="GO" id="GO:0003676">
    <property type="term" value="F:nucleic acid binding"/>
    <property type="evidence" value="ECO:0007669"/>
    <property type="project" value="InterPro"/>
</dbReference>
<dbReference type="Pfam" id="PF00665">
    <property type="entry name" value="rve"/>
    <property type="match status" value="1"/>
</dbReference>
<keyword evidence="1" id="KW-1133">Transmembrane helix</keyword>
<dbReference type="SUPFAM" id="SSF141571">
    <property type="entry name" value="Pentapeptide repeat-like"/>
    <property type="match status" value="1"/>
</dbReference>
<feature type="transmembrane region" description="Helical" evidence="1">
    <location>
        <begin position="109"/>
        <end position="132"/>
    </location>
</feature>
<feature type="transmembrane region" description="Helical" evidence="1">
    <location>
        <begin position="82"/>
        <end position="102"/>
    </location>
</feature>
<reference evidence="3" key="1">
    <citation type="submission" date="2023-04" db="EMBL/GenBank/DDBJ databases">
        <title>Chromosome-level genome of Chaenocephalus aceratus.</title>
        <authorList>
            <person name="Park H."/>
        </authorList>
    </citation>
    <scope>NUCLEOTIDE SEQUENCE</scope>
    <source>
        <strain evidence="3">DE</strain>
        <tissue evidence="3">Muscle</tissue>
    </source>
</reference>
<dbReference type="GO" id="GO:0015074">
    <property type="term" value="P:DNA integration"/>
    <property type="evidence" value="ECO:0007669"/>
    <property type="project" value="InterPro"/>
</dbReference>
<dbReference type="InterPro" id="IPR012337">
    <property type="entry name" value="RNaseH-like_sf"/>
</dbReference>
<feature type="transmembrane region" description="Helical" evidence="1">
    <location>
        <begin position="27"/>
        <end position="48"/>
    </location>
</feature>
<organism evidence="3 4">
    <name type="scientific">Dissostichus eleginoides</name>
    <name type="common">Patagonian toothfish</name>
    <name type="synonym">Dissostichus amissus</name>
    <dbReference type="NCBI Taxonomy" id="100907"/>
    <lineage>
        <taxon>Eukaryota</taxon>
        <taxon>Metazoa</taxon>
        <taxon>Chordata</taxon>
        <taxon>Craniata</taxon>
        <taxon>Vertebrata</taxon>
        <taxon>Euteleostomi</taxon>
        <taxon>Actinopterygii</taxon>
        <taxon>Neopterygii</taxon>
        <taxon>Teleostei</taxon>
        <taxon>Neoteleostei</taxon>
        <taxon>Acanthomorphata</taxon>
        <taxon>Eupercaria</taxon>
        <taxon>Perciformes</taxon>
        <taxon>Notothenioidei</taxon>
        <taxon>Nototheniidae</taxon>
        <taxon>Dissostichus</taxon>
    </lineage>
</organism>
<keyword evidence="1" id="KW-0472">Membrane</keyword>
<evidence type="ECO:0000313" key="4">
    <source>
        <dbReference type="Proteomes" id="UP001228049"/>
    </source>
</evidence>
<dbReference type="InterPro" id="IPR036397">
    <property type="entry name" value="RNaseH_sf"/>
</dbReference>
<feature type="domain" description="Integrase catalytic" evidence="2">
    <location>
        <begin position="142"/>
        <end position="224"/>
    </location>
</feature>
<evidence type="ECO:0000313" key="3">
    <source>
        <dbReference type="EMBL" id="KAK1874570.1"/>
    </source>
</evidence>
<proteinExistence type="predicted"/>
<dbReference type="Proteomes" id="UP001228049">
    <property type="component" value="Unassembled WGS sequence"/>
</dbReference>
<dbReference type="AlphaFoldDB" id="A0AAD9AZH6"/>
<dbReference type="EMBL" id="JASDAP010000492">
    <property type="protein sequence ID" value="KAK1874570.1"/>
    <property type="molecule type" value="Genomic_DNA"/>
</dbReference>
<sequence length="224" mass="24940">MNFFWVFIFSGGDISNASNCASVFSPAVSPLLGIYLLGIYLLGTYLLGTYLLGTYLLGTYLLGIYLLGIYLLGTYLLGTYLLGTYLLGIYLLGTYLLGIYLLGTYLLGIYLLGIYLLGIYLLGTYLLGIYLLGIYTGKHRQKVTLPFKLVGMDLIGKLAMTKDGYQYVCVMTDYMTKGPQAYSLKTQSAEEETRCILNILYQFEAPKRILTDQGRECVNAISVF</sequence>